<name>A0A1B6HCC2_9HEMI</name>
<dbReference type="AlphaFoldDB" id="A0A1B6HCC2"/>
<gene>
    <name evidence="1" type="ORF">g.57529</name>
</gene>
<feature type="non-terminal residue" evidence="1">
    <location>
        <position position="1"/>
    </location>
</feature>
<dbReference type="EMBL" id="GECU01035380">
    <property type="protein sequence ID" value="JAS72326.1"/>
    <property type="molecule type" value="Transcribed_RNA"/>
</dbReference>
<feature type="non-terminal residue" evidence="1">
    <location>
        <position position="158"/>
    </location>
</feature>
<evidence type="ECO:0000313" key="1">
    <source>
        <dbReference type="EMBL" id="JAS72326.1"/>
    </source>
</evidence>
<reference evidence="1" key="1">
    <citation type="submission" date="2015-11" db="EMBL/GenBank/DDBJ databases">
        <title>De novo transcriptome assembly of four potential Pierce s Disease insect vectors from Arizona vineyards.</title>
        <authorList>
            <person name="Tassone E.E."/>
        </authorList>
    </citation>
    <scope>NUCLEOTIDE SEQUENCE</scope>
</reference>
<accession>A0A1B6HCC2</accession>
<proteinExistence type="predicted"/>
<sequence length="158" mass="18064">LNKLVEDTSHAQYYSTFSISDEFLPPTLHSFPHDMFPYQEISGTNNETSKLGLLEIKESPSLKDYQRHYGDVTPKSDLLVSLEFHKRNQNTTNLEKINFMPPPSSKHFQKVYMNQMPFSNTADSQIKVTSEKQPFENVLPSAINVANKDSLVSNTDHQ</sequence>
<protein>
    <submittedName>
        <fullName evidence="1">Uncharacterized protein</fullName>
    </submittedName>
</protein>
<organism evidence="1">
    <name type="scientific">Homalodisca liturata</name>
    <dbReference type="NCBI Taxonomy" id="320908"/>
    <lineage>
        <taxon>Eukaryota</taxon>
        <taxon>Metazoa</taxon>
        <taxon>Ecdysozoa</taxon>
        <taxon>Arthropoda</taxon>
        <taxon>Hexapoda</taxon>
        <taxon>Insecta</taxon>
        <taxon>Pterygota</taxon>
        <taxon>Neoptera</taxon>
        <taxon>Paraneoptera</taxon>
        <taxon>Hemiptera</taxon>
        <taxon>Auchenorrhyncha</taxon>
        <taxon>Membracoidea</taxon>
        <taxon>Cicadellidae</taxon>
        <taxon>Cicadellinae</taxon>
        <taxon>Proconiini</taxon>
        <taxon>Homalodisca</taxon>
    </lineage>
</organism>